<dbReference type="GO" id="GO:0003677">
    <property type="term" value="F:DNA binding"/>
    <property type="evidence" value="ECO:0007669"/>
    <property type="project" value="UniProtKB-UniRule"/>
</dbReference>
<dbReference type="PANTHER" id="PTHR47506:SF6">
    <property type="entry name" value="HTH-TYPE TRANSCRIPTIONAL REPRESSOR NEMR"/>
    <property type="match status" value="1"/>
</dbReference>
<dbReference type="Gene3D" id="1.10.357.10">
    <property type="entry name" value="Tetracycline Repressor, domain 2"/>
    <property type="match status" value="1"/>
</dbReference>
<dbReference type="SUPFAM" id="SSF48498">
    <property type="entry name" value="Tetracyclin repressor-like, C-terminal domain"/>
    <property type="match status" value="1"/>
</dbReference>
<dbReference type="InterPro" id="IPR001647">
    <property type="entry name" value="HTH_TetR"/>
</dbReference>
<accession>A0A561XTW1</accession>
<feature type="DNA-binding region" description="H-T-H motif" evidence="4">
    <location>
        <begin position="32"/>
        <end position="51"/>
    </location>
</feature>
<keyword evidence="2 4" id="KW-0238">DNA-binding</keyword>
<gene>
    <name evidence="6" type="ORF">ATF69_1418</name>
</gene>
<evidence type="ECO:0000313" key="7">
    <source>
        <dbReference type="Proteomes" id="UP000321485"/>
    </source>
</evidence>
<name>A0A561XTW1_ACIDE</name>
<dbReference type="InterPro" id="IPR036271">
    <property type="entry name" value="Tet_transcr_reg_TetR-rel_C_sf"/>
</dbReference>
<evidence type="ECO:0000313" key="6">
    <source>
        <dbReference type="EMBL" id="TWG39546.1"/>
    </source>
</evidence>
<dbReference type="PROSITE" id="PS50977">
    <property type="entry name" value="HTH_TETR_2"/>
    <property type="match status" value="1"/>
</dbReference>
<evidence type="ECO:0000256" key="4">
    <source>
        <dbReference type="PROSITE-ProRule" id="PRU00335"/>
    </source>
</evidence>
<dbReference type="RefSeq" id="WP_056057057.1">
    <property type="nucleotide sequence ID" value="NZ_CAXUPI020000001.1"/>
</dbReference>
<keyword evidence="1" id="KW-0805">Transcription regulation</keyword>
<dbReference type="InterPro" id="IPR011075">
    <property type="entry name" value="TetR_C"/>
</dbReference>
<dbReference type="PANTHER" id="PTHR47506">
    <property type="entry name" value="TRANSCRIPTIONAL REGULATORY PROTEIN"/>
    <property type="match status" value="1"/>
</dbReference>
<sequence>MDAKTQKAELTRAAIVGAALDLAAAEGLESITLQAVADRVGLSKSGVFSRAGSREALQKAVIEEFGRRFLADVFVPAMQQPKGLPRLQEILRRWIARTRDVEAFTGCIYTAGAFELDDREGELRDLLHAEITRWRAALRRTVIQSIEAGHLAADTSPDQLVGEIYGLIMGLLHDVRFLRDPQAVARTEASWARLVKSYLPSPA</sequence>
<keyword evidence="3" id="KW-0804">Transcription</keyword>
<dbReference type="EMBL" id="VJWE01000011">
    <property type="protein sequence ID" value="TWG39546.1"/>
    <property type="molecule type" value="Genomic_DNA"/>
</dbReference>
<dbReference type="AlphaFoldDB" id="A0A561XTW1"/>
<dbReference type="SUPFAM" id="SSF46689">
    <property type="entry name" value="Homeodomain-like"/>
    <property type="match status" value="1"/>
</dbReference>
<evidence type="ECO:0000256" key="2">
    <source>
        <dbReference type="ARBA" id="ARBA00023125"/>
    </source>
</evidence>
<evidence type="ECO:0000259" key="5">
    <source>
        <dbReference type="PROSITE" id="PS50977"/>
    </source>
</evidence>
<dbReference type="InterPro" id="IPR009057">
    <property type="entry name" value="Homeodomain-like_sf"/>
</dbReference>
<dbReference type="GeneID" id="51110487"/>
<comment type="caution">
    <text evidence="6">The sequence shown here is derived from an EMBL/GenBank/DDBJ whole genome shotgun (WGS) entry which is preliminary data.</text>
</comment>
<evidence type="ECO:0000256" key="3">
    <source>
        <dbReference type="ARBA" id="ARBA00023163"/>
    </source>
</evidence>
<protein>
    <submittedName>
        <fullName evidence="6">TetR family transcriptional regulator</fullName>
    </submittedName>
</protein>
<organism evidence="6 7">
    <name type="scientific">Acidovorax delafieldii</name>
    <name type="common">Pseudomonas delafieldii</name>
    <dbReference type="NCBI Taxonomy" id="47920"/>
    <lineage>
        <taxon>Bacteria</taxon>
        <taxon>Pseudomonadati</taxon>
        <taxon>Pseudomonadota</taxon>
        <taxon>Betaproteobacteria</taxon>
        <taxon>Burkholderiales</taxon>
        <taxon>Comamonadaceae</taxon>
        <taxon>Acidovorax</taxon>
    </lineage>
</organism>
<evidence type="ECO:0000256" key="1">
    <source>
        <dbReference type="ARBA" id="ARBA00023015"/>
    </source>
</evidence>
<proteinExistence type="predicted"/>
<dbReference type="Proteomes" id="UP000321485">
    <property type="component" value="Unassembled WGS sequence"/>
</dbReference>
<reference evidence="6 7" key="1">
    <citation type="journal article" date="2015" name="Stand. Genomic Sci.">
        <title>Genomic Encyclopedia of Bacterial and Archaeal Type Strains, Phase III: the genomes of soil and plant-associated and newly described type strains.</title>
        <authorList>
            <person name="Whitman W.B."/>
            <person name="Woyke T."/>
            <person name="Klenk H.P."/>
            <person name="Zhou Y."/>
            <person name="Lilburn T.G."/>
            <person name="Beck B.J."/>
            <person name="De Vos P."/>
            <person name="Vandamme P."/>
            <person name="Eisen J.A."/>
            <person name="Garrity G."/>
            <person name="Hugenholtz P."/>
            <person name="Kyrpides N.C."/>
        </authorList>
    </citation>
    <scope>NUCLEOTIDE SEQUENCE [LARGE SCALE GENOMIC DNA]</scope>
    <source>
        <strain evidence="6 7">DSM 64</strain>
    </source>
</reference>
<feature type="domain" description="HTH tetR-type" evidence="5">
    <location>
        <begin position="9"/>
        <end position="69"/>
    </location>
</feature>
<dbReference type="Gene3D" id="1.10.10.60">
    <property type="entry name" value="Homeodomain-like"/>
    <property type="match status" value="1"/>
</dbReference>
<dbReference type="Pfam" id="PF00440">
    <property type="entry name" value="TetR_N"/>
    <property type="match status" value="1"/>
</dbReference>
<dbReference type="Pfam" id="PF16925">
    <property type="entry name" value="TetR_C_13"/>
    <property type="match status" value="1"/>
</dbReference>